<dbReference type="OrthoDB" id="4991875at2759"/>
<comment type="caution">
    <text evidence="3">The sequence shown here is derived from an EMBL/GenBank/DDBJ whole genome shotgun (WGS) entry which is preliminary data.</text>
</comment>
<feature type="signal peptide" evidence="2">
    <location>
        <begin position="1"/>
        <end position="24"/>
    </location>
</feature>
<accession>A0A9P4P0B5</accession>
<evidence type="ECO:0000256" key="2">
    <source>
        <dbReference type="SAM" id="SignalP"/>
    </source>
</evidence>
<feature type="chain" id="PRO_5040229522" evidence="2">
    <location>
        <begin position="25"/>
        <end position="320"/>
    </location>
</feature>
<keyword evidence="2" id="KW-0732">Signal</keyword>
<dbReference type="AlphaFoldDB" id="A0A9P4P0B5"/>
<evidence type="ECO:0000256" key="1">
    <source>
        <dbReference type="SAM" id="MobiDB-lite"/>
    </source>
</evidence>
<reference evidence="3" key="1">
    <citation type="journal article" date="2020" name="Stud. Mycol.">
        <title>101 Dothideomycetes genomes: a test case for predicting lifestyles and emergence of pathogens.</title>
        <authorList>
            <person name="Haridas S."/>
            <person name="Albert R."/>
            <person name="Binder M."/>
            <person name="Bloem J."/>
            <person name="Labutti K."/>
            <person name="Salamov A."/>
            <person name="Andreopoulos B."/>
            <person name="Baker S."/>
            <person name="Barry K."/>
            <person name="Bills G."/>
            <person name="Bluhm B."/>
            <person name="Cannon C."/>
            <person name="Castanera R."/>
            <person name="Culley D."/>
            <person name="Daum C."/>
            <person name="Ezra D."/>
            <person name="Gonzalez J."/>
            <person name="Henrissat B."/>
            <person name="Kuo A."/>
            <person name="Liang C."/>
            <person name="Lipzen A."/>
            <person name="Lutzoni F."/>
            <person name="Magnuson J."/>
            <person name="Mondo S."/>
            <person name="Nolan M."/>
            <person name="Ohm R."/>
            <person name="Pangilinan J."/>
            <person name="Park H.-J."/>
            <person name="Ramirez L."/>
            <person name="Alfaro M."/>
            <person name="Sun H."/>
            <person name="Tritt A."/>
            <person name="Yoshinaga Y."/>
            <person name="Zwiers L.-H."/>
            <person name="Turgeon B."/>
            <person name="Goodwin S."/>
            <person name="Spatafora J."/>
            <person name="Crous P."/>
            <person name="Grigoriev I."/>
        </authorList>
    </citation>
    <scope>NUCLEOTIDE SEQUENCE</scope>
    <source>
        <strain evidence="3">CBS 130266</strain>
    </source>
</reference>
<sequence>MSPGSNATTIQTLLFTQLVYQTTAAVPTARLWQAVSGAPNAASIVAVNSALTTYVPGCAEAFPAQFGGLTKDEICAPLVSMTVTQGPSTLAYISPVNMAVDATAAPTMVKEEVNCVLSASTAATCTVRYHGAKNIVAPAGMGKDGAAAFSSSLESYKIPQTTTLLGAEYPAFGPVAITAGAEKLSKNVKQVSTVADATGEAGASAAPDRTTVLTEVTATVETYASLETNPAGGGVNTSVLKSTSKSSAGYITPTGDAGASPTSSSTSAKPTATAKGEGAAVAVIRTSSLLVGLAAVWSMVFLSNGLTSQRFRFTAVVIPS</sequence>
<keyword evidence="4" id="KW-1185">Reference proteome</keyword>
<dbReference type="Proteomes" id="UP000800235">
    <property type="component" value="Unassembled WGS sequence"/>
</dbReference>
<organism evidence="3 4">
    <name type="scientific">Tothia fuscella</name>
    <dbReference type="NCBI Taxonomy" id="1048955"/>
    <lineage>
        <taxon>Eukaryota</taxon>
        <taxon>Fungi</taxon>
        <taxon>Dikarya</taxon>
        <taxon>Ascomycota</taxon>
        <taxon>Pezizomycotina</taxon>
        <taxon>Dothideomycetes</taxon>
        <taxon>Pleosporomycetidae</taxon>
        <taxon>Venturiales</taxon>
        <taxon>Cylindrosympodiaceae</taxon>
        <taxon>Tothia</taxon>
    </lineage>
</organism>
<proteinExistence type="predicted"/>
<evidence type="ECO:0000313" key="3">
    <source>
        <dbReference type="EMBL" id="KAF2434523.1"/>
    </source>
</evidence>
<dbReference type="EMBL" id="MU007016">
    <property type="protein sequence ID" value="KAF2434523.1"/>
    <property type="molecule type" value="Genomic_DNA"/>
</dbReference>
<gene>
    <name evidence="3" type="ORF">EJ08DRAFT_657257</name>
</gene>
<protein>
    <submittedName>
        <fullName evidence="3">Uncharacterized protein</fullName>
    </submittedName>
</protein>
<feature type="region of interest" description="Disordered" evidence="1">
    <location>
        <begin position="252"/>
        <end position="272"/>
    </location>
</feature>
<evidence type="ECO:0000313" key="4">
    <source>
        <dbReference type="Proteomes" id="UP000800235"/>
    </source>
</evidence>
<feature type="compositionally biased region" description="Low complexity" evidence="1">
    <location>
        <begin position="257"/>
        <end position="272"/>
    </location>
</feature>
<name>A0A9P4P0B5_9PEZI</name>